<dbReference type="OrthoDB" id="7391751at2"/>
<dbReference type="EMBL" id="RPFZ01000001">
    <property type="protein sequence ID" value="RPF70583.1"/>
    <property type="molecule type" value="Genomic_DNA"/>
</dbReference>
<evidence type="ECO:0000313" key="3">
    <source>
        <dbReference type="Proteomes" id="UP000275232"/>
    </source>
</evidence>
<proteinExistence type="predicted"/>
<feature type="signal peptide" evidence="1">
    <location>
        <begin position="1"/>
        <end position="21"/>
    </location>
</feature>
<dbReference type="AlphaFoldDB" id="A0A3N5CNQ0"/>
<dbReference type="RefSeq" id="WP_123878195.1">
    <property type="nucleotide sequence ID" value="NZ_RPFZ01000001.1"/>
</dbReference>
<reference evidence="2 3" key="1">
    <citation type="submission" date="2018-11" db="EMBL/GenBank/DDBJ databases">
        <title>Erythrobacter spongiae sp. nov., isolated from a marine sponge.</title>
        <authorList>
            <person name="Zhuang L."/>
            <person name="Luo L."/>
        </authorList>
    </citation>
    <scope>NUCLEOTIDE SEQUENCE [LARGE SCALE GENOMIC DNA]</scope>
    <source>
        <strain evidence="2 3">HN-E23</strain>
    </source>
</reference>
<name>A0A3N5CNQ0_9SPHN</name>
<keyword evidence="3" id="KW-1185">Reference proteome</keyword>
<keyword evidence="1" id="KW-0732">Signal</keyword>
<gene>
    <name evidence="2" type="ORF">EG799_02300</name>
</gene>
<sequence>MRGAALAGVTLLAMAMPPASAPVAAQGKALGCMAGAYTGEQDARLDALADEAGFAGESDEADGELAGIVMQAVESCVDGNGWTQEEAMYAAFYELGRVSEAAYRNSGELSEAQLGNVDEALAKGDRSRLWGIIERGLMNGMASGDGNSGISGGDAMTLGAFVTGTGIGSDEATAEKVGVLLGFMALQRLGRREFQGLQGE</sequence>
<organism evidence="2 3">
    <name type="scientific">Aurantiacibacter spongiae</name>
    <dbReference type="NCBI Taxonomy" id="2488860"/>
    <lineage>
        <taxon>Bacteria</taxon>
        <taxon>Pseudomonadati</taxon>
        <taxon>Pseudomonadota</taxon>
        <taxon>Alphaproteobacteria</taxon>
        <taxon>Sphingomonadales</taxon>
        <taxon>Erythrobacteraceae</taxon>
        <taxon>Aurantiacibacter</taxon>
    </lineage>
</organism>
<evidence type="ECO:0000313" key="2">
    <source>
        <dbReference type="EMBL" id="RPF70583.1"/>
    </source>
</evidence>
<feature type="chain" id="PRO_5018090527" evidence="1">
    <location>
        <begin position="22"/>
        <end position="200"/>
    </location>
</feature>
<dbReference type="Proteomes" id="UP000275232">
    <property type="component" value="Unassembled WGS sequence"/>
</dbReference>
<protein>
    <submittedName>
        <fullName evidence="2">Uncharacterized protein</fullName>
    </submittedName>
</protein>
<evidence type="ECO:0000256" key="1">
    <source>
        <dbReference type="SAM" id="SignalP"/>
    </source>
</evidence>
<accession>A0A3N5CNQ0</accession>
<comment type="caution">
    <text evidence="2">The sequence shown here is derived from an EMBL/GenBank/DDBJ whole genome shotgun (WGS) entry which is preliminary data.</text>
</comment>